<keyword evidence="5" id="KW-0808">Transferase</keyword>
<dbReference type="SMART" id="SM00387">
    <property type="entry name" value="HATPase_c"/>
    <property type="match status" value="1"/>
</dbReference>
<accession>A0ABV9E6M2</accession>
<evidence type="ECO:0000256" key="1">
    <source>
        <dbReference type="ARBA" id="ARBA00000085"/>
    </source>
</evidence>
<evidence type="ECO:0000259" key="11">
    <source>
        <dbReference type="PROSITE" id="PS50109"/>
    </source>
</evidence>
<dbReference type="PANTHER" id="PTHR45436">
    <property type="entry name" value="SENSOR HISTIDINE KINASE YKOH"/>
    <property type="match status" value="1"/>
</dbReference>
<proteinExistence type="predicted"/>
<comment type="catalytic activity">
    <reaction evidence="1">
        <text>ATP + protein L-histidine = ADP + protein N-phospho-L-histidine.</text>
        <dbReference type="EC" id="2.7.13.3"/>
    </reaction>
</comment>
<gene>
    <name evidence="13" type="ORF">ACFO8L_03635</name>
</gene>
<evidence type="ECO:0000256" key="7">
    <source>
        <dbReference type="ARBA" id="ARBA00022777"/>
    </source>
</evidence>
<dbReference type="EC" id="2.7.13.3" evidence="3"/>
<evidence type="ECO:0000256" key="2">
    <source>
        <dbReference type="ARBA" id="ARBA00004236"/>
    </source>
</evidence>
<evidence type="ECO:0000313" key="14">
    <source>
        <dbReference type="Proteomes" id="UP001595891"/>
    </source>
</evidence>
<dbReference type="PROSITE" id="PS50109">
    <property type="entry name" value="HIS_KIN"/>
    <property type="match status" value="1"/>
</dbReference>
<reference evidence="14" key="1">
    <citation type="journal article" date="2019" name="Int. J. Syst. Evol. Microbiol.">
        <title>The Global Catalogue of Microorganisms (GCM) 10K type strain sequencing project: providing services to taxonomists for standard genome sequencing and annotation.</title>
        <authorList>
            <consortium name="The Broad Institute Genomics Platform"/>
            <consortium name="The Broad Institute Genome Sequencing Center for Infectious Disease"/>
            <person name="Wu L."/>
            <person name="Ma J."/>
        </authorList>
    </citation>
    <scope>NUCLEOTIDE SEQUENCE [LARGE SCALE GENOMIC DNA]</scope>
    <source>
        <strain evidence="14">CCUG 49560</strain>
    </source>
</reference>
<dbReference type="CDD" id="cd00082">
    <property type="entry name" value="HisKA"/>
    <property type="match status" value="1"/>
</dbReference>
<keyword evidence="6" id="KW-0812">Transmembrane</keyword>
<dbReference type="EMBL" id="JBHSFN010000002">
    <property type="protein sequence ID" value="MFC4585152.1"/>
    <property type="molecule type" value="Genomic_DNA"/>
</dbReference>
<dbReference type="Pfam" id="PF00672">
    <property type="entry name" value="HAMP"/>
    <property type="match status" value="1"/>
</dbReference>
<organism evidence="13 14">
    <name type="scientific">Sphaerisporangium corydalis</name>
    <dbReference type="NCBI Taxonomy" id="1441875"/>
    <lineage>
        <taxon>Bacteria</taxon>
        <taxon>Bacillati</taxon>
        <taxon>Actinomycetota</taxon>
        <taxon>Actinomycetes</taxon>
        <taxon>Streptosporangiales</taxon>
        <taxon>Streptosporangiaceae</taxon>
        <taxon>Sphaerisporangium</taxon>
    </lineage>
</organism>
<feature type="domain" description="HAMP" evidence="12">
    <location>
        <begin position="163"/>
        <end position="216"/>
    </location>
</feature>
<dbReference type="InterPro" id="IPR036097">
    <property type="entry name" value="HisK_dim/P_sf"/>
</dbReference>
<keyword evidence="7 13" id="KW-0418">Kinase</keyword>
<evidence type="ECO:0000259" key="12">
    <source>
        <dbReference type="PROSITE" id="PS50885"/>
    </source>
</evidence>
<comment type="subcellular location">
    <subcellularLocation>
        <location evidence="2">Cell membrane</location>
    </subcellularLocation>
</comment>
<dbReference type="SMART" id="SM00388">
    <property type="entry name" value="HisKA"/>
    <property type="match status" value="1"/>
</dbReference>
<dbReference type="SUPFAM" id="SSF158472">
    <property type="entry name" value="HAMP domain-like"/>
    <property type="match status" value="1"/>
</dbReference>
<dbReference type="Gene3D" id="6.10.340.10">
    <property type="match status" value="1"/>
</dbReference>
<dbReference type="PANTHER" id="PTHR45436:SF5">
    <property type="entry name" value="SENSOR HISTIDINE KINASE TRCS"/>
    <property type="match status" value="1"/>
</dbReference>
<dbReference type="InterPro" id="IPR003660">
    <property type="entry name" value="HAMP_dom"/>
</dbReference>
<dbReference type="Gene3D" id="1.10.287.130">
    <property type="match status" value="1"/>
</dbReference>
<keyword evidence="9" id="KW-0902">Two-component regulatory system</keyword>
<dbReference type="InterPro" id="IPR003594">
    <property type="entry name" value="HATPase_dom"/>
</dbReference>
<comment type="caution">
    <text evidence="13">The sequence shown here is derived from an EMBL/GenBank/DDBJ whole genome shotgun (WGS) entry which is preliminary data.</text>
</comment>
<name>A0ABV9E6M2_9ACTN</name>
<feature type="domain" description="Histidine kinase" evidence="11">
    <location>
        <begin position="224"/>
        <end position="430"/>
    </location>
</feature>
<dbReference type="Proteomes" id="UP001595891">
    <property type="component" value="Unassembled WGS sequence"/>
</dbReference>
<dbReference type="Gene3D" id="3.30.565.10">
    <property type="entry name" value="Histidine kinase-like ATPase, C-terminal domain"/>
    <property type="match status" value="1"/>
</dbReference>
<evidence type="ECO:0000256" key="4">
    <source>
        <dbReference type="ARBA" id="ARBA00022553"/>
    </source>
</evidence>
<keyword evidence="14" id="KW-1185">Reference proteome</keyword>
<dbReference type="SUPFAM" id="SSF47384">
    <property type="entry name" value="Homodimeric domain of signal transducing histidine kinase"/>
    <property type="match status" value="1"/>
</dbReference>
<evidence type="ECO:0000256" key="5">
    <source>
        <dbReference type="ARBA" id="ARBA00022679"/>
    </source>
</evidence>
<dbReference type="RefSeq" id="WP_262843785.1">
    <property type="nucleotide sequence ID" value="NZ_JANZYP010000021.1"/>
</dbReference>
<evidence type="ECO:0000256" key="8">
    <source>
        <dbReference type="ARBA" id="ARBA00022989"/>
    </source>
</evidence>
<dbReference type="SUPFAM" id="SSF55874">
    <property type="entry name" value="ATPase domain of HSP90 chaperone/DNA topoisomerase II/histidine kinase"/>
    <property type="match status" value="1"/>
</dbReference>
<dbReference type="Pfam" id="PF00512">
    <property type="entry name" value="HisKA"/>
    <property type="match status" value="1"/>
</dbReference>
<keyword evidence="4" id="KW-0597">Phosphoprotein</keyword>
<dbReference type="InterPro" id="IPR004358">
    <property type="entry name" value="Sig_transdc_His_kin-like_C"/>
</dbReference>
<dbReference type="CDD" id="cd06225">
    <property type="entry name" value="HAMP"/>
    <property type="match status" value="1"/>
</dbReference>
<dbReference type="Pfam" id="PF02518">
    <property type="entry name" value="HATPase_c"/>
    <property type="match status" value="1"/>
</dbReference>
<evidence type="ECO:0000313" key="13">
    <source>
        <dbReference type="EMBL" id="MFC4585152.1"/>
    </source>
</evidence>
<dbReference type="InterPro" id="IPR050428">
    <property type="entry name" value="TCS_sensor_his_kinase"/>
</dbReference>
<evidence type="ECO:0000256" key="6">
    <source>
        <dbReference type="ARBA" id="ARBA00022692"/>
    </source>
</evidence>
<evidence type="ECO:0000256" key="3">
    <source>
        <dbReference type="ARBA" id="ARBA00012438"/>
    </source>
</evidence>
<dbReference type="InterPro" id="IPR036890">
    <property type="entry name" value="HATPase_C_sf"/>
</dbReference>
<protein>
    <recommendedName>
        <fullName evidence="3">histidine kinase</fullName>
        <ecNumber evidence="3">2.7.13.3</ecNumber>
    </recommendedName>
</protein>
<keyword evidence="8" id="KW-1133">Transmembrane helix</keyword>
<dbReference type="SMART" id="SM00304">
    <property type="entry name" value="HAMP"/>
    <property type="match status" value="1"/>
</dbReference>
<dbReference type="InterPro" id="IPR003661">
    <property type="entry name" value="HisK_dim/P_dom"/>
</dbReference>
<dbReference type="PRINTS" id="PR00344">
    <property type="entry name" value="BCTRLSENSOR"/>
</dbReference>
<dbReference type="PROSITE" id="PS50885">
    <property type="entry name" value="HAMP"/>
    <property type="match status" value="1"/>
</dbReference>
<keyword evidence="10" id="KW-0472">Membrane</keyword>
<sequence>MAVILSFVFLVTVGASLDAVIRYKIEVDAFDDTKRVASQWSAAARNGTIPQTIPTSSRVNLIQVVDAKGRVLEASRRAAGRPPLTSVRPPPYDRFKNLTDCTPGQGCAIIMAIRVTPAADSAVVYAGIPEPSILATRALDIVIATGTLPILALVGWMTWSMVGRTLHPVEVISKRMSEITGSDLSLRVPLPPGRDEIALLAHAANQTLTRLEAAVRQQRRFASDASHEIRNPLAGLRVRLEEALMNPGDVDPYEAIRSALSTTDRLEAVVGDLLVLARLHAPEQMPAEPVDLCSLVAETAASRTEGVPVRVHVSGEVRVSGFRIQIIRILENLLSNAQRHAESRVEVTVESVAGQAVVAVTDDGAGIAPQDRERVFTRFTRLEDGRRRDPGGSGLGLAISREIAEAHHGTLRVEDSPRGARFVLRLVSLGERIGDRVGGVTSGKADR</sequence>
<dbReference type="InterPro" id="IPR005467">
    <property type="entry name" value="His_kinase_dom"/>
</dbReference>
<dbReference type="GO" id="GO:0016301">
    <property type="term" value="F:kinase activity"/>
    <property type="evidence" value="ECO:0007669"/>
    <property type="project" value="UniProtKB-KW"/>
</dbReference>
<evidence type="ECO:0000256" key="9">
    <source>
        <dbReference type="ARBA" id="ARBA00023012"/>
    </source>
</evidence>
<evidence type="ECO:0000256" key="10">
    <source>
        <dbReference type="ARBA" id="ARBA00023136"/>
    </source>
</evidence>